<proteinExistence type="predicted"/>
<protein>
    <submittedName>
        <fullName evidence="1">Uncharacterized protein</fullName>
    </submittedName>
</protein>
<evidence type="ECO:0000313" key="1">
    <source>
        <dbReference type="EMBL" id="KAF6218381.1"/>
    </source>
</evidence>
<keyword evidence="2" id="KW-1185">Reference proteome</keyword>
<evidence type="ECO:0000313" key="2">
    <source>
        <dbReference type="Proteomes" id="UP000593566"/>
    </source>
</evidence>
<dbReference type="GeneID" id="59334133"/>
<dbReference type="AlphaFoldDB" id="A0A8H6C855"/>
<dbReference type="RefSeq" id="XP_037147816.1">
    <property type="nucleotide sequence ID" value="XM_037296635.1"/>
</dbReference>
<reference evidence="1 2" key="1">
    <citation type="journal article" date="2020" name="Genomics">
        <title>Complete, high-quality genomes from long-read metagenomic sequencing of two wolf lichen thalli reveals enigmatic genome architecture.</title>
        <authorList>
            <person name="McKenzie S.K."/>
            <person name="Walston R.F."/>
            <person name="Allen J.L."/>
        </authorList>
    </citation>
    <scope>NUCLEOTIDE SEQUENCE [LARGE SCALE GENOMIC DNA]</scope>
    <source>
        <strain evidence="1">WasteWater1</strain>
    </source>
</reference>
<sequence length="271" mass="31953">MPPPKQLSYQVQYWKKPMGINDHHNFPISDTAAAEMRQNATQNLSRLPSQLHQLAVGSTWERSADQSMREYQLLDYAAQNIDILKAMNIRDRDRDQEEASRKKKEEAPGVLNAIKYWVCPQEMKKTRNDMRELRERGRYARCVKDCMPEILDGTDMRWSGTPDFVYVMKNVEWIMEKARATATKVQTDNPDGHWAIELLNFYSDSWIVWLDDFNENFQTNWYDLDKKIEGAKQRAEVAEEIVEEIEKERRMRMPVGLAWGLASENFRERDP</sequence>
<comment type="caution">
    <text evidence="1">The sequence shown here is derived from an EMBL/GenBank/DDBJ whole genome shotgun (WGS) entry which is preliminary data.</text>
</comment>
<dbReference type="Proteomes" id="UP000593566">
    <property type="component" value="Unassembled WGS sequence"/>
</dbReference>
<organism evidence="1 2">
    <name type="scientific">Letharia lupina</name>
    <dbReference type="NCBI Taxonomy" id="560253"/>
    <lineage>
        <taxon>Eukaryota</taxon>
        <taxon>Fungi</taxon>
        <taxon>Dikarya</taxon>
        <taxon>Ascomycota</taxon>
        <taxon>Pezizomycotina</taxon>
        <taxon>Lecanoromycetes</taxon>
        <taxon>OSLEUM clade</taxon>
        <taxon>Lecanoromycetidae</taxon>
        <taxon>Lecanorales</taxon>
        <taxon>Lecanorineae</taxon>
        <taxon>Parmeliaceae</taxon>
        <taxon>Letharia</taxon>
    </lineage>
</organism>
<name>A0A8H6C855_9LECA</name>
<accession>A0A8H6C855</accession>
<dbReference type="EMBL" id="JACCJB010000022">
    <property type="protein sequence ID" value="KAF6218381.1"/>
    <property type="molecule type" value="Genomic_DNA"/>
</dbReference>
<gene>
    <name evidence="1" type="ORF">HO133_005728</name>
</gene>